<feature type="compositionally biased region" description="Basic and acidic residues" evidence="1">
    <location>
        <begin position="115"/>
        <end position="128"/>
    </location>
</feature>
<reference evidence="2 3" key="1">
    <citation type="submission" date="2024-11" db="EMBL/GenBank/DDBJ databases">
        <title>The Natural Products Discovery Center: Release of the First 8490 Sequenced Strains for Exploring Actinobacteria Biosynthetic Diversity.</title>
        <authorList>
            <person name="Kalkreuter E."/>
            <person name="Kautsar S.A."/>
            <person name="Yang D."/>
            <person name="Bader C.D."/>
            <person name="Teijaro C.N."/>
            <person name="Fluegel L."/>
            <person name="Davis C.M."/>
            <person name="Simpson J.R."/>
            <person name="Lauterbach L."/>
            <person name="Steele A.D."/>
            <person name="Gui C."/>
            <person name="Meng S."/>
            <person name="Li G."/>
            <person name="Viehrig K."/>
            <person name="Ye F."/>
            <person name="Su P."/>
            <person name="Kiefer A.F."/>
            <person name="Nichols A."/>
            <person name="Cepeda A.J."/>
            <person name="Yan W."/>
            <person name="Fan B."/>
            <person name="Jiang Y."/>
            <person name="Adhikari A."/>
            <person name="Zheng C.-J."/>
            <person name="Schuster L."/>
            <person name="Cowan T.M."/>
            <person name="Smanski M.J."/>
            <person name="Chevrette M.G."/>
            <person name="De Carvalho L.P.S."/>
            <person name="Shen B."/>
        </authorList>
    </citation>
    <scope>NUCLEOTIDE SEQUENCE [LARGE SCALE GENOMIC DNA]</scope>
    <source>
        <strain evidence="2 3">NPDC020863</strain>
    </source>
</reference>
<feature type="region of interest" description="Disordered" evidence="1">
    <location>
        <begin position="103"/>
        <end position="128"/>
    </location>
</feature>
<evidence type="ECO:0000256" key="1">
    <source>
        <dbReference type="SAM" id="MobiDB-lite"/>
    </source>
</evidence>
<proteinExistence type="predicted"/>
<organism evidence="2 3">
    <name type="scientific">Streptomyces milbemycinicus</name>
    <dbReference type="NCBI Taxonomy" id="476552"/>
    <lineage>
        <taxon>Bacteria</taxon>
        <taxon>Bacillati</taxon>
        <taxon>Actinomycetota</taxon>
        <taxon>Actinomycetes</taxon>
        <taxon>Kitasatosporales</taxon>
        <taxon>Streptomycetaceae</taxon>
        <taxon>Streptomyces</taxon>
    </lineage>
</organism>
<feature type="compositionally biased region" description="Low complexity" evidence="1">
    <location>
        <begin position="103"/>
        <end position="114"/>
    </location>
</feature>
<dbReference type="Proteomes" id="UP001620295">
    <property type="component" value="Unassembled WGS sequence"/>
</dbReference>
<dbReference type="RefSeq" id="WP_404747019.1">
    <property type="nucleotide sequence ID" value="NZ_JBJDQH010000007.1"/>
</dbReference>
<evidence type="ECO:0000313" key="2">
    <source>
        <dbReference type="EMBL" id="MFK4267823.1"/>
    </source>
</evidence>
<comment type="caution">
    <text evidence="2">The sequence shown here is derived from an EMBL/GenBank/DDBJ whole genome shotgun (WGS) entry which is preliminary data.</text>
</comment>
<evidence type="ECO:0000313" key="3">
    <source>
        <dbReference type="Proteomes" id="UP001620295"/>
    </source>
</evidence>
<feature type="compositionally biased region" description="Polar residues" evidence="1">
    <location>
        <begin position="38"/>
        <end position="58"/>
    </location>
</feature>
<name>A0ABW8LQH6_9ACTN</name>
<keyword evidence="3" id="KW-1185">Reference proteome</keyword>
<protein>
    <submittedName>
        <fullName evidence="2">Uncharacterized protein</fullName>
    </submittedName>
</protein>
<dbReference type="EMBL" id="JBJDQH010000007">
    <property type="protein sequence ID" value="MFK4267823.1"/>
    <property type="molecule type" value="Genomic_DNA"/>
</dbReference>
<accession>A0ABW8LQH6</accession>
<sequence length="128" mass="13176">MTEADDTAKRRRKASPASPVVRRSVTLAESVGELTGPLAQQENSATASEDTMSESNGEATTPATTAATVDPAPPEEFVKAAKVAQLTPAGLAEALRAERAEAVQAEATSAGAREAGAREEREERGGQA</sequence>
<gene>
    <name evidence="2" type="ORF">ACI2L5_23220</name>
</gene>
<feature type="region of interest" description="Disordered" evidence="1">
    <location>
        <begin position="1"/>
        <end position="71"/>
    </location>
</feature>
<feature type="compositionally biased region" description="Low complexity" evidence="1">
    <location>
        <begin position="59"/>
        <end position="70"/>
    </location>
</feature>